<dbReference type="InterPro" id="IPR008271">
    <property type="entry name" value="Ser/Thr_kinase_AS"/>
</dbReference>
<dbReference type="OrthoDB" id="10252171at2759"/>
<dbReference type="PANTHER" id="PTHR46699">
    <property type="entry name" value="SERINE/THREONINE-PROTEIN KINASE STN8, CHLOROPLASTIC-RELATED"/>
    <property type="match status" value="1"/>
</dbReference>
<dbReference type="SMART" id="SM00220">
    <property type="entry name" value="S_TKc"/>
    <property type="match status" value="1"/>
</dbReference>
<feature type="domain" description="Protein kinase" evidence="2">
    <location>
        <begin position="165"/>
        <end position="532"/>
    </location>
</feature>
<dbReference type="Pfam" id="PF00069">
    <property type="entry name" value="Pkinase"/>
    <property type="match status" value="1"/>
</dbReference>
<dbReference type="GO" id="GO:0005524">
    <property type="term" value="F:ATP binding"/>
    <property type="evidence" value="ECO:0007669"/>
    <property type="project" value="InterPro"/>
</dbReference>
<accession>A0A830HQI7</accession>
<dbReference type="Gene3D" id="1.10.510.10">
    <property type="entry name" value="Transferase(Phosphotransferase) domain 1"/>
    <property type="match status" value="1"/>
</dbReference>
<evidence type="ECO:0000313" key="3">
    <source>
        <dbReference type="EMBL" id="GHP07701.1"/>
    </source>
</evidence>
<dbReference type="SUPFAM" id="SSF56112">
    <property type="entry name" value="Protein kinase-like (PK-like)"/>
    <property type="match status" value="1"/>
</dbReference>
<dbReference type="InterPro" id="IPR011009">
    <property type="entry name" value="Kinase-like_dom_sf"/>
</dbReference>
<dbReference type="PANTHER" id="PTHR46699:SF1">
    <property type="entry name" value="SERINE_THREONINE-PROTEIN KINASE STN8, CHLOROPLASTIC"/>
    <property type="match status" value="1"/>
</dbReference>
<dbReference type="EMBL" id="BNJQ01000017">
    <property type="protein sequence ID" value="GHP07701.1"/>
    <property type="molecule type" value="Genomic_DNA"/>
</dbReference>
<evidence type="ECO:0000313" key="4">
    <source>
        <dbReference type="Proteomes" id="UP000660262"/>
    </source>
</evidence>
<dbReference type="PROSITE" id="PS00108">
    <property type="entry name" value="PROTEIN_KINASE_ST"/>
    <property type="match status" value="1"/>
</dbReference>
<dbReference type="AlphaFoldDB" id="A0A830HQI7"/>
<feature type="region of interest" description="Disordered" evidence="1">
    <location>
        <begin position="1"/>
        <end position="38"/>
    </location>
</feature>
<evidence type="ECO:0000259" key="2">
    <source>
        <dbReference type="PROSITE" id="PS50011"/>
    </source>
</evidence>
<comment type="caution">
    <text evidence="3">The sequence shown here is derived from an EMBL/GenBank/DDBJ whole genome shotgun (WGS) entry which is preliminary data.</text>
</comment>
<dbReference type="InterPro" id="IPR000719">
    <property type="entry name" value="Prot_kinase_dom"/>
</dbReference>
<organism evidence="3 4">
    <name type="scientific">Pycnococcus provasolii</name>
    <dbReference type="NCBI Taxonomy" id="41880"/>
    <lineage>
        <taxon>Eukaryota</taxon>
        <taxon>Viridiplantae</taxon>
        <taxon>Chlorophyta</taxon>
        <taxon>Pseudoscourfieldiophyceae</taxon>
        <taxon>Pseudoscourfieldiales</taxon>
        <taxon>Pycnococcaceae</taxon>
        <taxon>Pycnococcus</taxon>
    </lineage>
</organism>
<evidence type="ECO:0000256" key="1">
    <source>
        <dbReference type="SAM" id="MobiDB-lite"/>
    </source>
</evidence>
<proteinExistence type="predicted"/>
<dbReference type="GO" id="GO:0004672">
    <property type="term" value="F:protein kinase activity"/>
    <property type="evidence" value="ECO:0007669"/>
    <property type="project" value="InterPro"/>
</dbReference>
<dbReference type="PROSITE" id="PS50011">
    <property type="entry name" value="PROTEIN_KINASE_DOM"/>
    <property type="match status" value="1"/>
</dbReference>
<name>A0A830HQI7_9CHLO</name>
<gene>
    <name evidence="3" type="ORF">PPROV_000644300</name>
</gene>
<keyword evidence="4" id="KW-1185">Reference proteome</keyword>
<protein>
    <recommendedName>
        <fullName evidence="2">Protein kinase domain-containing protein</fullName>
    </recommendedName>
</protein>
<sequence length="532" mass="57575">MSVCSRSSARLPLPSRSTTRTGRRTASSRVHSSSSSSSESLSSLWRDALSPENVPTAPVPWQANVDGVQINDAAAAAVGGAQQASSSLMSLDNTPNFFANLADAMQLNDAVEAIAQLADQYPVQMAAFVYLALLPPSPIFGIVDYFLLRPIDDLIISTTLTPNNFRVGPKLGEGNFGRTFEGLRTGGLGRAPEYEPRYGAQTDQEKRNRVVLKRIGTGTFASTDDARSDFLSRGTVARGAVEVGLTESYMNGVLRRSLCPGIAQYIGRFNVTRNNNDNLDFSMGSEWLVFGFESDATLGDLINIGDYPETAAQYLAKGARDEVAQRTKITKNVARQLLGVCSALHARGIVHRDIKPENVLVTNTGAFRLIDMGAATDLRNGVNYSPDAGMLDPLYGPPESFVMPDTTSRAPNPLVAALGSPLVWVLNAPDLFDSYSVGITLLRVAVPALSSEAQLKKLNQELSRFDYDLRTWRRETEGMGGGLATRCDFSALDGGGGLGWDLCCRLVCPRNSLQRGRLGCRMARLHPFVWLP</sequence>
<dbReference type="Proteomes" id="UP000660262">
    <property type="component" value="Unassembled WGS sequence"/>
</dbReference>
<reference evidence="3" key="1">
    <citation type="submission" date="2020-10" db="EMBL/GenBank/DDBJ databases">
        <title>Unveiling of a novel bifunctional photoreceptor, Dualchrome1, isolated from a cosmopolitan green alga.</title>
        <authorList>
            <person name="Suzuki S."/>
            <person name="Kawachi M."/>
        </authorList>
    </citation>
    <scope>NUCLEOTIDE SEQUENCE</scope>
    <source>
        <strain evidence="3">NIES 2893</strain>
    </source>
</reference>